<evidence type="ECO:0000259" key="4">
    <source>
        <dbReference type="Pfam" id="PF01557"/>
    </source>
</evidence>
<dbReference type="InterPro" id="IPR011234">
    <property type="entry name" value="Fumarylacetoacetase-like_C"/>
</dbReference>
<keyword evidence="3" id="KW-0479">Metal-binding</keyword>
<comment type="caution">
    <text evidence="5">The sequence shown here is derived from an EMBL/GenBank/DDBJ whole genome shotgun (WGS) entry which is preliminary data.</text>
</comment>
<organism evidence="5 6">
    <name type="scientific">Pigmentiphaga kullae</name>
    <dbReference type="NCBI Taxonomy" id="151784"/>
    <lineage>
        <taxon>Bacteria</taxon>
        <taxon>Pseudomonadati</taxon>
        <taxon>Pseudomonadota</taxon>
        <taxon>Betaproteobacteria</taxon>
        <taxon>Burkholderiales</taxon>
        <taxon>Alcaligenaceae</taxon>
        <taxon>Pigmentiphaga</taxon>
    </lineage>
</organism>
<dbReference type="GO" id="GO:0044281">
    <property type="term" value="P:small molecule metabolic process"/>
    <property type="evidence" value="ECO:0007669"/>
    <property type="project" value="UniProtKB-ARBA"/>
</dbReference>
<dbReference type="Proteomes" id="UP000292445">
    <property type="component" value="Unassembled WGS sequence"/>
</dbReference>
<dbReference type="PANTHER" id="PTHR42796:SF4">
    <property type="entry name" value="FUMARYLACETOACETATE HYDROLASE DOMAIN-CONTAINING PROTEIN 2A"/>
    <property type="match status" value="1"/>
</dbReference>
<dbReference type="InterPro" id="IPR051121">
    <property type="entry name" value="FAH"/>
</dbReference>
<comment type="similarity">
    <text evidence="2">Belongs to the FAH family.</text>
</comment>
<comment type="cofactor">
    <cofactor evidence="1">
        <name>Mg(2+)</name>
        <dbReference type="ChEBI" id="CHEBI:18420"/>
    </cofactor>
</comment>
<evidence type="ECO:0000313" key="5">
    <source>
        <dbReference type="EMBL" id="RZS85294.1"/>
    </source>
</evidence>
<dbReference type="Pfam" id="PF01557">
    <property type="entry name" value="FAA_hydrolase"/>
    <property type="match status" value="1"/>
</dbReference>
<name>A0A4Q7NJP0_9BURK</name>
<keyword evidence="6" id="KW-1185">Reference proteome</keyword>
<dbReference type="AlphaFoldDB" id="A0A4Q7NJP0"/>
<sequence>MHANLPAYALGTFTGSGDETFVGLVLDESMVHPMPTLARAAGLPWSAVSVAQLLANWDEGLAAIDEVLARLPVLPAGLPLDRLSVHAPLAPGQIVCTGANYRKHVIDLVVAQGAGTDTEGMTVEQRREHVARRTDERARRGIPYAFPKLRGALCGPFDPVVVPRDAEQFDWELELGVVIGRQAWRVPRDKALEVVAGYTVVNDLTRRELVYRPDIKSLGSDWLRAKSGPGFMPCGPFLLPARHVPDPQDLHIEFRLNGDVMQSESTADMLFDVARQIEYVSAYVRLQPGDLLATGSPAGNGMHHRRFLRDGDIMEGHISGMGTQRNRCVAEGD</sequence>
<reference evidence="5 6" key="1">
    <citation type="submission" date="2019-02" db="EMBL/GenBank/DDBJ databases">
        <title>Genomic Encyclopedia of Type Strains, Phase IV (KMG-IV): sequencing the most valuable type-strain genomes for metagenomic binning, comparative biology and taxonomic classification.</title>
        <authorList>
            <person name="Goeker M."/>
        </authorList>
    </citation>
    <scope>NUCLEOTIDE SEQUENCE [LARGE SCALE GENOMIC DNA]</scope>
    <source>
        <strain evidence="5 6">K24</strain>
    </source>
</reference>
<dbReference type="GO" id="GO:0003824">
    <property type="term" value="F:catalytic activity"/>
    <property type="evidence" value="ECO:0007669"/>
    <property type="project" value="InterPro"/>
</dbReference>
<dbReference type="PANTHER" id="PTHR42796">
    <property type="entry name" value="FUMARYLACETOACETATE HYDROLASE DOMAIN-CONTAINING PROTEIN 2A-RELATED"/>
    <property type="match status" value="1"/>
</dbReference>
<feature type="domain" description="Fumarylacetoacetase-like C-terminal" evidence="4">
    <location>
        <begin position="93"/>
        <end position="327"/>
    </location>
</feature>
<dbReference type="SUPFAM" id="SSF56529">
    <property type="entry name" value="FAH"/>
    <property type="match status" value="1"/>
</dbReference>
<evidence type="ECO:0000256" key="3">
    <source>
        <dbReference type="ARBA" id="ARBA00022723"/>
    </source>
</evidence>
<evidence type="ECO:0000313" key="6">
    <source>
        <dbReference type="Proteomes" id="UP000292445"/>
    </source>
</evidence>
<accession>A0A4Q7NJP0</accession>
<dbReference type="RefSeq" id="WP_207221918.1">
    <property type="nucleotide sequence ID" value="NZ_SGXC01000001.1"/>
</dbReference>
<proteinExistence type="inferred from homology"/>
<gene>
    <name evidence="5" type="ORF">EV675_1317</name>
</gene>
<dbReference type="InterPro" id="IPR036663">
    <property type="entry name" value="Fumarylacetoacetase_C_sf"/>
</dbReference>
<protein>
    <submittedName>
        <fullName evidence="5">2-keto-4-pentenoate hydratase/2-oxohepta-3-ene-1,7-dioic acid hydratase in catechol pathway</fullName>
    </submittedName>
</protein>
<dbReference type="Gene3D" id="3.90.850.10">
    <property type="entry name" value="Fumarylacetoacetase-like, C-terminal domain"/>
    <property type="match status" value="1"/>
</dbReference>
<dbReference type="EMBL" id="SGXC01000001">
    <property type="protein sequence ID" value="RZS85294.1"/>
    <property type="molecule type" value="Genomic_DNA"/>
</dbReference>
<evidence type="ECO:0000256" key="1">
    <source>
        <dbReference type="ARBA" id="ARBA00001946"/>
    </source>
</evidence>
<dbReference type="GO" id="GO:0046872">
    <property type="term" value="F:metal ion binding"/>
    <property type="evidence" value="ECO:0007669"/>
    <property type="project" value="UniProtKB-KW"/>
</dbReference>
<evidence type="ECO:0000256" key="2">
    <source>
        <dbReference type="ARBA" id="ARBA00010211"/>
    </source>
</evidence>